<gene>
    <name evidence="4" type="ORF">C4E15_06710</name>
</gene>
<organism evidence="4 5">
    <name type="scientific">Achromobacter spanius</name>
    <dbReference type="NCBI Taxonomy" id="217203"/>
    <lineage>
        <taxon>Bacteria</taxon>
        <taxon>Pseudomonadati</taxon>
        <taxon>Pseudomonadota</taxon>
        <taxon>Betaproteobacteria</taxon>
        <taxon>Burkholderiales</taxon>
        <taxon>Alcaligenaceae</taxon>
        <taxon>Achromobacter</taxon>
    </lineage>
</organism>
<dbReference type="InterPro" id="IPR052404">
    <property type="entry name" value="SPP1-like_terminase"/>
</dbReference>
<dbReference type="InterPro" id="IPR005335">
    <property type="entry name" value="Terminase_ssu"/>
</dbReference>
<dbReference type="RefSeq" id="WP_104142860.1">
    <property type="nucleotide sequence ID" value="NZ_PREU01000003.1"/>
</dbReference>
<dbReference type="InterPro" id="IPR038713">
    <property type="entry name" value="Terminase_Gp1_N_sf"/>
</dbReference>
<dbReference type="EMBL" id="PREU01000003">
    <property type="protein sequence ID" value="PPA76482.1"/>
    <property type="molecule type" value="Genomic_DNA"/>
</dbReference>
<sequence length="242" mass="26759">MPRNPLTPKVLRFVDEYLVDLNGTAAAKRAGYSAKTAKSIAFQLLGKPFIADAIAAAKADRSKRVQVDQDAILRNLLAAAHADRNGLTEFRRVCCRHCHGKSFQYQRTPGEMARDKAEHARRVAEHKADPKKPKPGRFDPQGGVGYHKLRDPNPDCPECFGEGIGETFIKDTRKLAPEQRAIFEGVEQTREGLKIKTMGRAEANALLMRHEGMLQDKVDHTSKGDKLPANAEPAILNVTIGK</sequence>
<feature type="region of interest" description="Disordered" evidence="3">
    <location>
        <begin position="117"/>
        <end position="145"/>
    </location>
</feature>
<evidence type="ECO:0000256" key="2">
    <source>
        <dbReference type="ARBA" id="ARBA00023219"/>
    </source>
</evidence>
<dbReference type="Proteomes" id="UP000239990">
    <property type="component" value="Unassembled WGS sequence"/>
</dbReference>
<reference evidence="4 5" key="1">
    <citation type="submission" date="2018-02" db="EMBL/GenBank/DDBJ databases">
        <title>Draft Genome of Achromobacter spanius stain 6.</title>
        <authorList>
            <person name="Gunasekera T.S."/>
            <person name="Radwan O."/>
            <person name="Ruiz O.N."/>
        </authorList>
    </citation>
    <scope>NUCLEOTIDE SEQUENCE [LARGE SCALE GENOMIC DNA]</scope>
    <source>
        <strain evidence="4 5">6</strain>
    </source>
</reference>
<dbReference type="GO" id="GO:0051276">
    <property type="term" value="P:chromosome organization"/>
    <property type="evidence" value="ECO:0007669"/>
    <property type="project" value="InterPro"/>
</dbReference>
<evidence type="ECO:0000256" key="3">
    <source>
        <dbReference type="SAM" id="MobiDB-lite"/>
    </source>
</evidence>
<protein>
    <submittedName>
        <fullName evidence="4">Terminase small subunit</fullName>
    </submittedName>
</protein>
<evidence type="ECO:0000313" key="5">
    <source>
        <dbReference type="Proteomes" id="UP000239990"/>
    </source>
</evidence>
<accession>A0A2S5GTQ1</accession>
<dbReference type="OrthoDB" id="8227562at2"/>
<dbReference type="PANTHER" id="PTHR41328:SF2">
    <property type="entry name" value="TERMINASE SMALL SUBUNIT"/>
    <property type="match status" value="1"/>
</dbReference>
<comment type="caution">
    <text evidence="4">The sequence shown here is derived from an EMBL/GenBank/DDBJ whole genome shotgun (WGS) entry which is preliminary data.</text>
</comment>
<dbReference type="PANTHER" id="PTHR41328">
    <property type="entry name" value="TERMINASE SMALL SUBUNIT-RELATED"/>
    <property type="match status" value="1"/>
</dbReference>
<evidence type="ECO:0000256" key="1">
    <source>
        <dbReference type="ARBA" id="ARBA00022612"/>
    </source>
</evidence>
<dbReference type="AlphaFoldDB" id="A0A2S5GTQ1"/>
<name>A0A2S5GTQ1_9BURK</name>
<keyword evidence="2" id="KW-0231">Viral genome packaging</keyword>
<proteinExistence type="predicted"/>
<dbReference type="Pfam" id="PF03592">
    <property type="entry name" value="Terminase_2"/>
    <property type="match status" value="1"/>
</dbReference>
<keyword evidence="1" id="KW-1188">Viral release from host cell</keyword>
<evidence type="ECO:0000313" key="4">
    <source>
        <dbReference type="EMBL" id="PPA76482.1"/>
    </source>
</evidence>
<feature type="compositionally biased region" description="Basic and acidic residues" evidence="3">
    <location>
        <begin position="117"/>
        <end position="132"/>
    </location>
</feature>
<dbReference type="Gene3D" id="1.10.10.1400">
    <property type="entry name" value="Terminase, small subunit, N-terminal DNA-binding domain, HTH motif"/>
    <property type="match status" value="1"/>
</dbReference>